<feature type="transmembrane region" description="Helical" evidence="12">
    <location>
        <begin position="474"/>
        <end position="495"/>
    </location>
</feature>
<keyword evidence="10" id="KW-0739">Sodium transport</keyword>
<dbReference type="PANTHER" id="PTHR42985">
    <property type="entry name" value="SODIUM-COUPLED MONOCARBOXYLATE TRANSPORTER"/>
    <property type="match status" value="1"/>
</dbReference>
<comment type="subcellular location">
    <subcellularLocation>
        <location evidence="1">Cell membrane</location>
        <topology evidence="1">Multi-pass membrane protein</topology>
    </subcellularLocation>
</comment>
<evidence type="ECO:0000256" key="8">
    <source>
        <dbReference type="ARBA" id="ARBA00023065"/>
    </source>
</evidence>
<feature type="transmembrane region" description="Helical" evidence="12">
    <location>
        <begin position="47"/>
        <end position="69"/>
    </location>
</feature>
<dbReference type="PROSITE" id="PS50283">
    <property type="entry name" value="NA_SOLUT_SYMP_3"/>
    <property type="match status" value="1"/>
</dbReference>
<evidence type="ECO:0000256" key="2">
    <source>
        <dbReference type="ARBA" id="ARBA00006434"/>
    </source>
</evidence>
<evidence type="ECO:0000256" key="12">
    <source>
        <dbReference type="SAM" id="Phobius"/>
    </source>
</evidence>
<evidence type="ECO:0000256" key="7">
    <source>
        <dbReference type="ARBA" id="ARBA00023053"/>
    </source>
</evidence>
<feature type="transmembrane region" description="Helical" evidence="12">
    <location>
        <begin position="150"/>
        <end position="171"/>
    </location>
</feature>
<dbReference type="Gene3D" id="1.20.1730.10">
    <property type="entry name" value="Sodium/glucose cotransporter"/>
    <property type="match status" value="1"/>
</dbReference>
<evidence type="ECO:0000256" key="10">
    <source>
        <dbReference type="ARBA" id="ARBA00023201"/>
    </source>
</evidence>
<keyword evidence="7" id="KW-0915">Sodium</keyword>
<evidence type="ECO:0000256" key="6">
    <source>
        <dbReference type="ARBA" id="ARBA00022989"/>
    </source>
</evidence>
<dbReference type="Proteomes" id="UP000000852">
    <property type="component" value="Chromosome"/>
</dbReference>
<feature type="transmembrane region" description="Helical" evidence="12">
    <location>
        <begin position="371"/>
        <end position="391"/>
    </location>
</feature>
<gene>
    <name evidence="13" type="ordered locus">Phep_0525</name>
</gene>
<feature type="transmembrane region" description="Helical" evidence="12">
    <location>
        <begin position="121"/>
        <end position="144"/>
    </location>
</feature>
<dbReference type="CDD" id="cd11495">
    <property type="entry name" value="SLC5sbd_NIS-like_u3"/>
    <property type="match status" value="1"/>
</dbReference>
<evidence type="ECO:0000313" key="13">
    <source>
        <dbReference type="EMBL" id="ACU02749.1"/>
    </source>
</evidence>
<accession>C6Y0I8</accession>
<dbReference type="InterPro" id="IPR001734">
    <property type="entry name" value="Na/solute_symporter"/>
</dbReference>
<evidence type="ECO:0000256" key="9">
    <source>
        <dbReference type="ARBA" id="ARBA00023136"/>
    </source>
</evidence>
<dbReference type="NCBIfam" id="TIGR00813">
    <property type="entry name" value="sss"/>
    <property type="match status" value="1"/>
</dbReference>
<keyword evidence="9 12" id="KW-0472">Membrane</keyword>
<reference evidence="13 14" key="1">
    <citation type="journal article" date="2009" name="Stand. Genomic Sci.">
        <title>Complete genome sequence of Pedobacter heparinus type strain (HIM 762-3).</title>
        <authorList>
            <person name="Han C."/>
            <person name="Spring S."/>
            <person name="Lapidus A."/>
            <person name="Del Rio T.G."/>
            <person name="Tice H."/>
            <person name="Copeland A."/>
            <person name="Cheng J.F."/>
            <person name="Lucas S."/>
            <person name="Chen F."/>
            <person name="Nolan M."/>
            <person name="Bruce D."/>
            <person name="Goodwin L."/>
            <person name="Pitluck S."/>
            <person name="Ivanova N."/>
            <person name="Mavromatis K."/>
            <person name="Mikhailova N."/>
            <person name="Pati A."/>
            <person name="Chen A."/>
            <person name="Palaniappan K."/>
            <person name="Land M."/>
            <person name="Hauser L."/>
            <person name="Chang Y.J."/>
            <person name="Jeffries C.C."/>
            <person name="Saunders E."/>
            <person name="Chertkov O."/>
            <person name="Brettin T."/>
            <person name="Goker M."/>
            <person name="Rohde M."/>
            <person name="Bristow J."/>
            <person name="Eisen J.A."/>
            <person name="Markowitz V."/>
            <person name="Hugenholtz P."/>
            <person name="Kyrpides N.C."/>
            <person name="Klenk H.P."/>
            <person name="Detter J.C."/>
        </authorList>
    </citation>
    <scope>NUCLEOTIDE SEQUENCE [LARGE SCALE GENOMIC DNA]</scope>
    <source>
        <strain evidence="14">ATCC 13125 / DSM 2366 / CIP 104194 / JCM 7457 / NBRC 12017 / NCIMB 9290 / NRRL B-14731 / HIM 762-3</strain>
    </source>
</reference>
<evidence type="ECO:0000256" key="4">
    <source>
        <dbReference type="ARBA" id="ARBA00022475"/>
    </source>
</evidence>
<evidence type="ECO:0000256" key="11">
    <source>
        <dbReference type="RuleBase" id="RU362091"/>
    </source>
</evidence>
<dbReference type="STRING" id="485917.Phep_0525"/>
<dbReference type="KEGG" id="phe:Phep_0525"/>
<keyword evidence="8" id="KW-0406">Ion transport</keyword>
<protein>
    <submittedName>
        <fullName evidence="13">SSS sodium solute transporter superfamily</fullName>
    </submittedName>
</protein>
<organism evidence="13 14">
    <name type="scientific">Pedobacter heparinus (strain ATCC 13125 / DSM 2366 / CIP 104194 / JCM 7457 / NBRC 12017 / NCIMB 9290 / NRRL B-14731 / HIM 762-3)</name>
    <dbReference type="NCBI Taxonomy" id="485917"/>
    <lineage>
        <taxon>Bacteria</taxon>
        <taxon>Pseudomonadati</taxon>
        <taxon>Bacteroidota</taxon>
        <taxon>Sphingobacteriia</taxon>
        <taxon>Sphingobacteriales</taxon>
        <taxon>Sphingobacteriaceae</taxon>
        <taxon>Pedobacter</taxon>
    </lineage>
</organism>
<dbReference type="EMBL" id="CP001681">
    <property type="protein sequence ID" value="ACU02749.1"/>
    <property type="molecule type" value="Genomic_DNA"/>
</dbReference>
<keyword evidence="6 12" id="KW-1133">Transmembrane helix</keyword>
<dbReference type="InterPro" id="IPR038377">
    <property type="entry name" value="Na/Glc_symporter_sf"/>
</dbReference>
<feature type="transmembrane region" description="Helical" evidence="12">
    <location>
        <begin position="6"/>
        <end position="27"/>
    </location>
</feature>
<dbReference type="HOGENOM" id="CLU_018808_11_4_10"/>
<dbReference type="GO" id="GO:0006814">
    <property type="term" value="P:sodium ion transport"/>
    <property type="evidence" value="ECO:0007669"/>
    <property type="project" value="UniProtKB-KW"/>
</dbReference>
<feature type="transmembrane region" description="Helical" evidence="12">
    <location>
        <begin position="178"/>
        <end position="201"/>
    </location>
</feature>
<dbReference type="RefSeq" id="WP_012780702.1">
    <property type="nucleotide sequence ID" value="NC_013061.1"/>
</dbReference>
<dbReference type="OrthoDB" id="9803597at2"/>
<feature type="transmembrane region" description="Helical" evidence="12">
    <location>
        <begin position="232"/>
        <end position="250"/>
    </location>
</feature>
<dbReference type="PANTHER" id="PTHR42985:SF40">
    <property type="entry name" value="LD47995P-RELATED"/>
    <property type="match status" value="1"/>
</dbReference>
<keyword evidence="14" id="KW-1185">Reference proteome</keyword>
<evidence type="ECO:0000313" key="14">
    <source>
        <dbReference type="Proteomes" id="UP000000852"/>
    </source>
</evidence>
<sequence>MNSSLHVLDYIIIIVFLIGTLVFGLVFARGQKTTKNYFLAKGKIPSWAIGISLLATLISSVTFLAYPGTGYSSNWILLVQGLMVPVVLLGVIWFIVPLYRKVINLSTYEYFEQRFGSFARYYSSLAFVLRQFSGMGTVFFLLAVALGSMIHVNTAIIILVVGAIIIIVNLLGGIEAVIWLDVFQGFMLFASGIICISILLFSVDGGPAEVWKIASANGRTGFGPYEWDLTKLTFLVMAINGAFYAVQKYATDQTVVQRYLTAKTDRSAIRASLLGILLTVPVWILFMFIGTALFVFYKQNPIPADIRPDAVFPYFIMTKLPTGVIGLILSAMISAAICSLSADLNSLAAVGVEDYYKKLRPGKTDKAYLKASKYIVALSGLISIGIAMLYLNAGNEGVLGIVFTLYAIFSGGIVGMFLLGLFSARANNQGITIAIVVCILFTAYAFLTSTEIGIGANKSLLLDFGKYNFTHHKLMLGVYSHLIVIVVGYVASLFFPKPVLDTNLLYSGWLAVRREERARADK</sequence>
<proteinExistence type="inferred from homology"/>
<evidence type="ECO:0000256" key="3">
    <source>
        <dbReference type="ARBA" id="ARBA00022448"/>
    </source>
</evidence>
<feature type="transmembrane region" description="Helical" evidence="12">
    <location>
        <begin position="431"/>
        <end position="454"/>
    </location>
</feature>
<dbReference type="eggNOG" id="COG0591">
    <property type="taxonomic scope" value="Bacteria"/>
</dbReference>
<keyword evidence="5 12" id="KW-0812">Transmembrane</keyword>
<name>C6Y0I8_PEDHD</name>
<dbReference type="Pfam" id="PF00474">
    <property type="entry name" value="SSF"/>
    <property type="match status" value="1"/>
</dbReference>
<evidence type="ECO:0000256" key="1">
    <source>
        <dbReference type="ARBA" id="ARBA00004651"/>
    </source>
</evidence>
<evidence type="ECO:0000256" key="5">
    <source>
        <dbReference type="ARBA" id="ARBA00022692"/>
    </source>
</evidence>
<dbReference type="AlphaFoldDB" id="C6Y0I8"/>
<dbReference type="GO" id="GO:0015293">
    <property type="term" value="F:symporter activity"/>
    <property type="evidence" value="ECO:0007669"/>
    <property type="project" value="TreeGrafter"/>
</dbReference>
<comment type="similarity">
    <text evidence="2 11">Belongs to the sodium:solute symporter (SSF) (TC 2.A.21) family.</text>
</comment>
<feature type="transmembrane region" description="Helical" evidence="12">
    <location>
        <begin position="397"/>
        <end position="419"/>
    </location>
</feature>
<feature type="transmembrane region" description="Helical" evidence="12">
    <location>
        <begin position="75"/>
        <end position="100"/>
    </location>
</feature>
<keyword evidence="3" id="KW-0813">Transport</keyword>
<keyword evidence="4" id="KW-1003">Cell membrane</keyword>
<dbReference type="InterPro" id="IPR051163">
    <property type="entry name" value="Sodium:Solute_Symporter_SSF"/>
</dbReference>
<dbReference type="GO" id="GO:0005886">
    <property type="term" value="C:plasma membrane"/>
    <property type="evidence" value="ECO:0007669"/>
    <property type="project" value="UniProtKB-SubCell"/>
</dbReference>
<feature type="transmembrane region" description="Helical" evidence="12">
    <location>
        <begin position="271"/>
        <end position="297"/>
    </location>
</feature>